<accession>A0A7R8H8E2</accession>
<dbReference type="Pfam" id="PF00009">
    <property type="entry name" value="GTP_EFTU"/>
    <property type="match status" value="1"/>
</dbReference>
<dbReference type="Gene3D" id="3.30.70.240">
    <property type="match status" value="1"/>
</dbReference>
<dbReference type="SUPFAM" id="SSF52540">
    <property type="entry name" value="P-loop containing nucleoside triphosphate hydrolases"/>
    <property type="match status" value="1"/>
</dbReference>
<dbReference type="InterPro" id="IPR031157">
    <property type="entry name" value="G_TR_CS"/>
</dbReference>
<dbReference type="PRINTS" id="PR00315">
    <property type="entry name" value="ELONGATNFCT"/>
</dbReference>
<dbReference type="InterPro" id="IPR013842">
    <property type="entry name" value="LepA_CTD"/>
</dbReference>
<dbReference type="GO" id="GO:0045727">
    <property type="term" value="P:positive regulation of translation"/>
    <property type="evidence" value="ECO:0007669"/>
    <property type="project" value="TreeGrafter"/>
</dbReference>
<dbReference type="InterPro" id="IPR035647">
    <property type="entry name" value="EFG_III/V"/>
</dbReference>
<keyword evidence="3" id="KW-0999">Mitochondrion inner membrane</keyword>
<evidence type="ECO:0000256" key="8">
    <source>
        <dbReference type="SAM" id="MobiDB-lite"/>
    </source>
</evidence>
<dbReference type="Pfam" id="PF00679">
    <property type="entry name" value="EFG_C"/>
    <property type="match status" value="1"/>
</dbReference>
<reference evidence="9" key="1">
    <citation type="submission" date="2021-02" db="EMBL/GenBank/DDBJ databases">
        <authorList>
            <person name="Bekaert M."/>
        </authorList>
    </citation>
    <scope>NUCLEOTIDE SEQUENCE</scope>
    <source>
        <strain evidence="9">IoA-00</strain>
    </source>
</reference>
<feature type="region of interest" description="Disordered" evidence="8">
    <location>
        <begin position="980"/>
        <end position="1001"/>
    </location>
</feature>
<dbReference type="Pfam" id="PF06421">
    <property type="entry name" value="LepA_C"/>
    <property type="match status" value="1"/>
</dbReference>
<evidence type="ECO:0000256" key="4">
    <source>
        <dbReference type="ARBA" id="ARBA00022801"/>
    </source>
</evidence>
<dbReference type="FunFam" id="3.30.70.870:FF:000004">
    <property type="entry name" value="Translation factor GUF1, mitochondrial"/>
    <property type="match status" value="1"/>
</dbReference>
<keyword evidence="6" id="KW-0342">GTP-binding</keyword>
<gene>
    <name evidence="9" type="ORF">LSAA_8919</name>
</gene>
<dbReference type="InterPro" id="IPR009000">
    <property type="entry name" value="Transl_B-barrel_sf"/>
</dbReference>
<dbReference type="GO" id="GO:0005525">
    <property type="term" value="F:GTP binding"/>
    <property type="evidence" value="ECO:0007669"/>
    <property type="project" value="UniProtKB-KW"/>
</dbReference>
<dbReference type="NCBIfam" id="TIGR00231">
    <property type="entry name" value="small_GTP"/>
    <property type="match status" value="1"/>
</dbReference>
<keyword evidence="2" id="KW-0547">Nucleotide-binding</keyword>
<keyword evidence="4 9" id="KW-0378">Hydrolase</keyword>
<dbReference type="InterPro" id="IPR005225">
    <property type="entry name" value="Small_GTP-bd"/>
</dbReference>
<evidence type="ECO:0000313" key="9">
    <source>
        <dbReference type="EMBL" id="CAF2921432.1"/>
    </source>
</evidence>
<dbReference type="InterPro" id="IPR035654">
    <property type="entry name" value="LepA_IV"/>
</dbReference>
<sequence>MLHLLVNPSITMVLEDFTLTRFEENVQQCIKFLIKAEELSSTIENDNDRVTLKIFANQLETFIDGSEFQGYFYPVCYLEGVQIDFQRLAEWASPKSRKDFEDLIKRYQKFDKYSEQIIEMLKLAVLEGKVYHKISMDGVLSQIERHITPTSPKETVFWKPFESSFPLEMSDLLPKAEQAITDSVQSGFKKLHAYIKNEYLNNTRSEIGCTTLPNGKKYYAALLKFHTSTNYTAEEIHNIGLKEVEKIENQMKKIVNETGNGSTNLKEFANKLHQLEIGTKDGKRPGRFYVNTHNYKSQPIYESISLSLHEGNPGHHLQSSYLLEQPDLPQFRSAMEDRIYTQAPSRFPIDTAYVEGWALYCEELGFDLDLYDNPYERYGHLSEAAFRACRLVVDTGMHALGWSQENAIQYMHDHTAASLENIESEIKRYITWPGQATGYKIGQLKIRALREIAEAALKEKFDIRDFHEIVLMSAGPLDIVEAERRCFLDSKIRIKEVDLSKIPPDYIRNISIIAHVDHGKSTLADRILEYVGAIDKSVDNKQVLDKLRVERERGITVKAQTASIIYSKGNMEYLINLIDTPGHVDFASEVTRSLKACQGVCSSPFSEDKAIIPVLNKVDLPKADPEEVKKQMLKLFEIDPNTGNKRYSWYDRFKGATNLVQVTEGVLSIGMTIASKMTDKSYSIKSLGLLTPDEFPVAKIYPGQMGYMACSGSDIEPVVDVIPCKPMVFAGFYPIDQNEYVKLKSAIEKVCLNDASVSVTPECCVSLGQGYRLGFLGILHLEVFSQRLDDEYGAQVVITSPNWPDKNIEEYHEPMVRGIILAPSDYLRACYGLIQEYRGKEVDTEYIDDTRVKIDLSIPLNEILTEFFNELKLRTSGFGSFDYSDDGYKRTTLTKVEILINGEPMNELARICHISKSDEIARKTCETLKELMPRRQFLVTIQARLNGRIIARENVKALKKDVTAKCYGGDLSRQRKLLKNQAEGKKKLKESGKYPSNSFIR</sequence>
<dbReference type="PROSITE" id="PS51722">
    <property type="entry name" value="G_TR_2"/>
    <property type="match status" value="1"/>
</dbReference>
<comment type="similarity">
    <text evidence="1">Belongs to the TRAFAC class translation factor GTPase superfamily. Classic translation factor GTPase family. LepA subfamily.</text>
</comment>
<evidence type="ECO:0000256" key="3">
    <source>
        <dbReference type="ARBA" id="ARBA00022792"/>
    </source>
</evidence>
<dbReference type="EC" id="3.6.5.-" evidence="9"/>
<dbReference type="AlphaFoldDB" id="A0A7R8H8E2"/>
<dbReference type="InterPro" id="IPR000795">
    <property type="entry name" value="T_Tr_GTP-bd_dom"/>
</dbReference>
<dbReference type="InterPro" id="IPR010281">
    <property type="entry name" value="DUF885"/>
</dbReference>
<evidence type="ECO:0000256" key="5">
    <source>
        <dbReference type="ARBA" id="ARBA00023128"/>
    </source>
</evidence>
<evidence type="ECO:0000256" key="1">
    <source>
        <dbReference type="ARBA" id="ARBA00005454"/>
    </source>
</evidence>
<organism evidence="9 10">
    <name type="scientific">Lepeophtheirus salmonis</name>
    <name type="common">Salmon louse</name>
    <name type="synonym">Caligus salmonis</name>
    <dbReference type="NCBI Taxonomy" id="72036"/>
    <lineage>
        <taxon>Eukaryota</taxon>
        <taxon>Metazoa</taxon>
        <taxon>Ecdysozoa</taxon>
        <taxon>Arthropoda</taxon>
        <taxon>Crustacea</taxon>
        <taxon>Multicrustacea</taxon>
        <taxon>Hexanauplia</taxon>
        <taxon>Copepoda</taxon>
        <taxon>Siphonostomatoida</taxon>
        <taxon>Caligidae</taxon>
        <taxon>Lepeophtheirus</taxon>
    </lineage>
</organism>
<dbReference type="Gene3D" id="3.30.70.2570">
    <property type="entry name" value="Elongation factor 4, C-terminal domain"/>
    <property type="match status" value="1"/>
</dbReference>
<dbReference type="CDD" id="cd03709">
    <property type="entry name" value="lepA_C"/>
    <property type="match status" value="1"/>
</dbReference>
<dbReference type="PROSITE" id="PS00301">
    <property type="entry name" value="G_TR_1"/>
    <property type="match status" value="1"/>
</dbReference>
<proteinExistence type="inferred from homology"/>
<dbReference type="GO" id="GO:0003924">
    <property type="term" value="F:GTPase activity"/>
    <property type="evidence" value="ECO:0007669"/>
    <property type="project" value="InterPro"/>
</dbReference>
<dbReference type="Proteomes" id="UP000675881">
    <property type="component" value="Chromosome 4"/>
</dbReference>
<keyword evidence="7" id="KW-0472">Membrane</keyword>
<dbReference type="Gene3D" id="3.30.70.870">
    <property type="entry name" value="Elongation Factor G (Translational Gtpase), domain 3"/>
    <property type="match status" value="1"/>
</dbReference>
<dbReference type="SUPFAM" id="SSF54980">
    <property type="entry name" value="EF-G C-terminal domain-like"/>
    <property type="match status" value="2"/>
</dbReference>
<protein>
    <submittedName>
        <fullName evidence="9">GUF1</fullName>
        <ecNumber evidence="9">3.6.5.-</ecNumber>
    </submittedName>
</protein>
<feature type="compositionally biased region" description="Basic and acidic residues" evidence="8">
    <location>
        <begin position="982"/>
        <end position="992"/>
    </location>
</feature>
<dbReference type="FunFam" id="3.30.70.2570:FF:000001">
    <property type="entry name" value="Translation factor GUF1, mitochondrial"/>
    <property type="match status" value="1"/>
</dbReference>
<dbReference type="InterPro" id="IPR000640">
    <property type="entry name" value="EFG_V-like"/>
</dbReference>
<dbReference type="GO" id="GO:0097177">
    <property type="term" value="F:mitochondrial ribosome binding"/>
    <property type="evidence" value="ECO:0007669"/>
    <property type="project" value="TreeGrafter"/>
</dbReference>
<name>A0A7R8H8E2_LEPSM</name>
<dbReference type="InterPro" id="IPR038363">
    <property type="entry name" value="LepA_C_sf"/>
</dbReference>
<dbReference type="SUPFAM" id="SSF50447">
    <property type="entry name" value="Translation proteins"/>
    <property type="match status" value="1"/>
</dbReference>
<dbReference type="Gene3D" id="3.40.50.300">
    <property type="entry name" value="P-loop containing nucleotide triphosphate hydrolases"/>
    <property type="match status" value="1"/>
</dbReference>
<evidence type="ECO:0000256" key="6">
    <source>
        <dbReference type="ARBA" id="ARBA00023134"/>
    </source>
</evidence>
<dbReference type="GO" id="GO:0005739">
    <property type="term" value="C:mitochondrion"/>
    <property type="evidence" value="ECO:0007669"/>
    <property type="project" value="TreeGrafter"/>
</dbReference>
<dbReference type="InterPro" id="IPR006297">
    <property type="entry name" value="EF-4"/>
</dbReference>
<dbReference type="OrthoDB" id="1074at2759"/>
<evidence type="ECO:0000256" key="2">
    <source>
        <dbReference type="ARBA" id="ARBA00022741"/>
    </source>
</evidence>
<evidence type="ECO:0000256" key="7">
    <source>
        <dbReference type="ARBA" id="ARBA00023136"/>
    </source>
</evidence>
<dbReference type="PANTHER" id="PTHR43512">
    <property type="entry name" value="TRANSLATION FACTOR GUF1-RELATED"/>
    <property type="match status" value="1"/>
</dbReference>
<dbReference type="EMBL" id="HG994583">
    <property type="protein sequence ID" value="CAF2921432.1"/>
    <property type="molecule type" value="Genomic_DNA"/>
</dbReference>
<dbReference type="Pfam" id="PF05960">
    <property type="entry name" value="DUF885"/>
    <property type="match status" value="2"/>
</dbReference>
<dbReference type="CDD" id="cd16260">
    <property type="entry name" value="EF4_III"/>
    <property type="match status" value="1"/>
</dbReference>
<keyword evidence="5" id="KW-0496">Mitochondrion</keyword>
<dbReference type="InterPro" id="IPR027417">
    <property type="entry name" value="P-loop_NTPase"/>
</dbReference>
<evidence type="ECO:0000313" key="10">
    <source>
        <dbReference type="Proteomes" id="UP000675881"/>
    </source>
</evidence>
<keyword evidence="10" id="KW-1185">Reference proteome</keyword>
<dbReference type="PANTHER" id="PTHR43512:SF7">
    <property type="entry name" value="TRANSLATION FACTOR GUF1, MITOCHONDRIAL"/>
    <property type="match status" value="1"/>
</dbReference>
<dbReference type="Gene3D" id="2.40.30.10">
    <property type="entry name" value="Translation factors"/>
    <property type="match status" value="1"/>
</dbReference>